<dbReference type="PANTHER" id="PTHR37577:SF1">
    <property type="entry name" value="INTEGRAL MEMBRANE PROTEIN"/>
    <property type="match status" value="1"/>
</dbReference>
<comment type="caution">
    <text evidence="1">The sequence shown here is derived from an EMBL/GenBank/DDBJ whole genome shotgun (WGS) entry which is preliminary data.</text>
</comment>
<accession>A0A5M3ZCV4</accession>
<name>A0A5M3ZCV4_ASPTE</name>
<protein>
    <submittedName>
        <fullName evidence="1">Uncharacterized protein</fullName>
    </submittedName>
</protein>
<proteinExistence type="predicted"/>
<evidence type="ECO:0000313" key="1">
    <source>
        <dbReference type="EMBL" id="GFF19264.1"/>
    </source>
</evidence>
<dbReference type="AlphaFoldDB" id="A0A5M3ZCV4"/>
<dbReference type="Proteomes" id="UP000452235">
    <property type="component" value="Unassembled WGS sequence"/>
</dbReference>
<dbReference type="PANTHER" id="PTHR37577">
    <property type="entry name" value="INTEGRAL MEMBRANE PROTEIN"/>
    <property type="match status" value="1"/>
</dbReference>
<evidence type="ECO:0000313" key="2">
    <source>
        <dbReference type="Proteomes" id="UP000452235"/>
    </source>
</evidence>
<gene>
    <name evidence="1" type="ORF">ATEIFO6365_0010003700</name>
</gene>
<dbReference type="EMBL" id="BLJY01000010">
    <property type="protein sequence ID" value="GFF19264.1"/>
    <property type="molecule type" value="Genomic_DNA"/>
</dbReference>
<dbReference type="OrthoDB" id="4495729at2759"/>
<dbReference type="InterPro" id="IPR053018">
    <property type="entry name" value="Elsinochrome_Biosynth-Asso"/>
</dbReference>
<sequence>MGICSAQPNCTVPSSYLVPFTADPDIAGKGVLAAFLIGVWSTFALILWSYFFHSIISDDQISDFDRWIRHQSLTLRNHIKRWFINEESENRSRPSTAHIKVCLMLSDQQLVMGTAMLLIGLARHCNIPQYYFEIIVDFGWVTSSVFQGSVLVTYPIFQQNPAMRHWRAAWMTFQAGFIFICDILTHHQDWMLTFGMPTQCIWDSFSTWYGDGLGTILLIGELSLQILISSLLGLILTFAVLLWGFRYIFESRQSQSRVQAMQGSEDGWSTGQILPLLMLALPLFTAVELYWDEDAEHRNPEDPINAGVRKRERSAIEGLICSTHSVISSPATRLLPAPYTPRIISAWNLGAREVFESCCHSTTSVSSEAVDPEPCLPAFLRSQEAVLELQYLTIEKLWFRILLVVMNLALLGEVIFVASVGYVF</sequence>
<organism evidence="1 2">
    <name type="scientific">Aspergillus terreus</name>
    <dbReference type="NCBI Taxonomy" id="33178"/>
    <lineage>
        <taxon>Eukaryota</taxon>
        <taxon>Fungi</taxon>
        <taxon>Dikarya</taxon>
        <taxon>Ascomycota</taxon>
        <taxon>Pezizomycotina</taxon>
        <taxon>Eurotiomycetes</taxon>
        <taxon>Eurotiomycetidae</taxon>
        <taxon>Eurotiales</taxon>
        <taxon>Aspergillaceae</taxon>
        <taxon>Aspergillus</taxon>
        <taxon>Aspergillus subgen. Circumdati</taxon>
    </lineage>
</organism>
<reference evidence="1 2" key="1">
    <citation type="submission" date="2020-01" db="EMBL/GenBank/DDBJ databases">
        <title>Aspergillus terreus IFO 6365 whole genome shotgun sequence.</title>
        <authorList>
            <person name="Kanamasa S."/>
            <person name="Takahashi H."/>
        </authorList>
    </citation>
    <scope>NUCLEOTIDE SEQUENCE [LARGE SCALE GENOMIC DNA]</scope>
    <source>
        <strain evidence="1 2">IFO 6365</strain>
    </source>
</reference>
<keyword evidence="2" id="KW-1185">Reference proteome</keyword>